<dbReference type="EMBL" id="PPEK01000010">
    <property type="protein sequence ID" value="PNV67338.1"/>
    <property type="molecule type" value="Genomic_DNA"/>
</dbReference>
<evidence type="ECO:0008006" key="4">
    <source>
        <dbReference type="Google" id="ProtNLM"/>
    </source>
</evidence>
<gene>
    <name evidence="2" type="ORF">C2L71_08855</name>
</gene>
<comment type="caution">
    <text evidence="2">The sequence shown here is derived from an EMBL/GenBank/DDBJ whole genome shotgun (WGS) entry which is preliminary data.</text>
</comment>
<dbReference type="RefSeq" id="WP_103265410.1">
    <property type="nucleotide sequence ID" value="NZ_CABMLE010000010.1"/>
</dbReference>
<name>A0A2K2UAU5_9ACTN</name>
<feature type="signal peptide" evidence="1">
    <location>
        <begin position="1"/>
        <end position="26"/>
    </location>
</feature>
<evidence type="ECO:0000313" key="3">
    <source>
        <dbReference type="Proteomes" id="UP000236197"/>
    </source>
</evidence>
<evidence type="ECO:0000256" key="1">
    <source>
        <dbReference type="SAM" id="SignalP"/>
    </source>
</evidence>
<keyword evidence="1" id="KW-0732">Signal</keyword>
<protein>
    <recommendedName>
        <fullName evidence="4">WxL domain-containing protein</fullName>
    </recommendedName>
</protein>
<accession>A0A2K2UAU5</accession>
<organism evidence="2 3">
    <name type="scientific">Enteroscipio rubneri</name>
    <dbReference type="NCBI Taxonomy" id="2070686"/>
    <lineage>
        <taxon>Bacteria</taxon>
        <taxon>Bacillati</taxon>
        <taxon>Actinomycetota</taxon>
        <taxon>Coriobacteriia</taxon>
        <taxon>Eggerthellales</taxon>
        <taxon>Eggerthellaceae</taxon>
        <taxon>Enteroscipio</taxon>
    </lineage>
</organism>
<evidence type="ECO:0000313" key="2">
    <source>
        <dbReference type="EMBL" id="PNV67338.1"/>
    </source>
</evidence>
<dbReference type="OrthoDB" id="3175059at2"/>
<dbReference type="Proteomes" id="UP000236197">
    <property type="component" value="Unassembled WGS sequence"/>
</dbReference>
<keyword evidence="3" id="KW-1185">Reference proteome</keyword>
<proteinExistence type="predicted"/>
<feature type="chain" id="PRO_5014416161" description="WxL domain-containing protein" evidence="1">
    <location>
        <begin position="27"/>
        <end position="205"/>
    </location>
</feature>
<sequence length="205" mass="20652">MKKTKKMAAALALSAALAMGAVPAFAADASVGKTGSFADGNDNTGSASTALNVYATASQIQATIPVDITIVTPIEGGTITAPSADAYKIVNNNATKALKVTKVQGVDNAGWKAVTELTNPKNNMSATTGEMKLTVKAGSSAAMSIESENATSIPTEAQSYFTAPANGELGLELAGTTSVKSNLTANTTYPAVKITYTVAVDTPAA</sequence>
<reference evidence="3" key="1">
    <citation type="submission" date="2018-01" db="EMBL/GenBank/DDBJ databases">
        <title>Rubneribacter badeniensis gen. nov., sp. nov., and Colonibacter rubneri, gen. nov., sp. nov., WGS of new members of the Eggerthellaceae.</title>
        <authorList>
            <person name="Danylec N."/>
            <person name="Stoll D.A."/>
            <person name="Doetsch A."/>
            <person name="Kulling S.E."/>
            <person name="Huch M."/>
        </authorList>
    </citation>
    <scope>NUCLEOTIDE SEQUENCE [LARGE SCALE GENOMIC DNA]</scope>
    <source>
        <strain evidence="3">ResAG-96</strain>
    </source>
</reference>
<dbReference type="AlphaFoldDB" id="A0A2K2UAU5"/>